<dbReference type="InterPro" id="IPR001509">
    <property type="entry name" value="Epimerase_deHydtase"/>
</dbReference>
<organism evidence="2 3">
    <name type="scientific">Chromobacterium haemolyticum</name>
    <dbReference type="NCBI Taxonomy" id="394935"/>
    <lineage>
        <taxon>Bacteria</taxon>
        <taxon>Pseudomonadati</taxon>
        <taxon>Pseudomonadota</taxon>
        <taxon>Betaproteobacteria</taxon>
        <taxon>Neisseriales</taxon>
        <taxon>Chromobacteriaceae</taxon>
        <taxon>Chromobacterium</taxon>
    </lineage>
</organism>
<dbReference type="GO" id="GO:0005737">
    <property type="term" value="C:cytoplasm"/>
    <property type="evidence" value="ECO:0007669"/>
    <property type="project" value="TreeGrafter"/>
</dbReference>
<dbReference type="Pfam" id="PF01370">
    <property type="entry name" value="Epimerase"/>
    <property type="match status" value="1"/>
</dbReference>
<dbReference type="EMBL" id="MUKV01000012">
    <property type="protein sequence ID" value="OQS39962.1"/>
    <property type="molecule type" value="Genomic_DNA"/>
</dbReference>
<dbReference type="Proteomes" id="UP000192721">
    <property type="component" value="Unassembled WGS sequence"/>
</dbReference>
<gene>
    <name evidence="2" type="ORF">B0T45_11280</name>
</gene>
<feature type="domain" description="NAD-dependent epimerase/dehydratase" evidence="1">
    <location>
        <begin position="24"/>
        <end position="212"/>
    </location>
</feature>
<accession>A0A1W0CZE2</accession>
<dbReference type="AlphaFoldDB" id="A0A1W0CZE2"/>
<evidence type="ECO:0000259" key="1">
    <source>
        <dbReference type="Pfam" id="PF01370"/>
    </source>
</evidence>
<evidence type="ECO:0000313" key="3">
    <source>
        <dbReference type="Proteomes" id="UP000192721"/>
    </source>
</evidence>
<evidence type="ECO:0000313" key="2">
    <source>
        <dbReference type="EMBL" id="OQS39962.1"/>
    </source>
</evidence>
<dbReference type="RefSeq" id="WP_081555586.1">
    <property type="nucleotide sequence ID" value="NZ_MUKV01000012.1"/>
</dbReference>
<dbReference type="InterPro" id="IPR051783">
    <property type="entry name" value="NAD(P)-dependent_oxidoreduct"/>
</dbReference>
<dbReference type="InterPro" id="IPR036291">
    <property type="entry name" value="NAD(P)-bd_dom_sf"/>
</dbReference>
<name>A0A1W0CZE2_9NEIS</name>
<dbReference type="PANTHER" id="PTHR48079">
    <property type="entry name" value="PROTEIN YEEZ"/>
    <property type="match status" value="1"/>
</dbReference>
<dbReference type="PANTHER" id="PTHR48079:SF6">
    <property type="entry name" value="NAD(P)-BINDING DOMAIN-CONTAINING PROTEIN-RELATED"/>
    <property type="match status" value="1"/>
</dbReference>
<dbReference type="Gene3D" id="3.40.50.720">
    <property type="entry name" value="NAD(P)-binding Rossmann-like Domain"/>
    <property type="match status" value="1"/>
</dbReference>
<protein>
    <submittedName>
        <fullName evidence="2">NAD(P)-dependent oxidoreductase</fullName>
    </submittedName>
</protein>
<reference evidence="2 3" key="1">
    <citation type="submission" date="2017-02" db="EMBL/GenBank/DDBJ databases">
        <title>Chromobacterium haemolyticum H5244.</title>
        <authorList>
            <person name="Gulvik C.A."/>
        </authorList>
    </citation>
    <scope>NUCLEOTIDE SEQUENCE [LARGE SCALE GENOMIC DNA]</scope>
    <source>
        <strain evidence="2 3">H5244</strain>
    </source>
</reference>
<comment type="caution">
    <text evidence="2">The sequence shown here is derived from an EMBL/GenBank/DDBJ whole genome shotgun (WGS) entry which is preliminary data.</text>
</comment>
<proteinExistence type="predicted"/>
<sequence length="306" mass="33923">MRTLMIIGAGDVARRALPELTRRWRVLALCRSSASAEALRRQGVTPIRGDLDNPVTLRRLAGLADDLLLTAPPQETGRKDLRMRKLLSALAKGCRIPQRLVYISTSGVYGNADGALLDEGARPRPHNDRAFRRLDAETQLRSFAAAHGSQLTVLRAPGIYADNRLPLSRFASQTPLIRPEEDSWSNHIHADDLAAACVAALRQCRGGPRVYNASDDQPLPISEWHRRLAATLGLVLPPLLPREEVRAQVSAGLWSYMMESRQLDNRRLRRELLPVLRWPNTAVYLAVLAQAPERIAVALASAAKIR</sequence>
<dbReference type="GO" id="GO:0004029">
    <property type="term" value="F:aldehyde dehydrogenase (NAD+) activity"/>
    <property type="evidence" value="ECO:0007669"/>
    <property type="project" value="TreeGrafter"/>
</dbReference>
<dbReference type="SUPFAM" id="SSF51735">
    <property type="entry name" value="NAD(P)-binding Rossmann-fold domains"/>
    <property type="match status" value="1"/>
</dbReference>